<dbReference type="EMBL" id="MT143093">
    <property type="protein sequence ID" value="QJA92751.1"/>
    <property type="molecule type" value="Genomic_DNA"/>
</dbReference>
<name>A0A6M3LI59_9ZZZZ</name>
<proteinExistence type="predicted"/>
<gene>
    <name evidence="1" type="ORF">MM415B04497_0010</name>
</gene>
<organism evidence="1">
    <name type="scientific">viral metagenome</name>
    <dbReference type="NCBI Taxonomy" id="1070528"/>
    <lineage>
        <taxon>unclassified sequences</taxon>
        <taxon>metagenomes</taxon>
        <taxon>organismal metagenomes</taxon>
    </lineage>
</organism>
<dbReference type="AlphaFoldDB" id="A0A6M3LI59"/>
<sequence length="96" mass="10873">MSKEVTREEMLEEINRFIKPGCPYGAKTRRKLKAIRALIEHGPEVDEAWLIDAADAALVALKHRYRSRLTALDTIAMRDILTDVLEAAGVRIRGEK</sequence>
<accession>A0A6M3LI59</accession>
<reference evidence="1" key="1">
    <citation type="submission" date="2020-03" db="EMBL/GenBank/DDBJ databases">
        <title>The deep terrestrial virosphere.</title>
        <authorList>
            <person name="Holmfeldt K."/>
            <person name="Nilsson E."/>
            <person name="Simone D."/>
            <person name="Lopez-Fernandez M."/>
            <person name="Wu X."/>
            <person name="de Brujin I."/>
            <person name="Lundin D."/>
            <person name="Andersson A."/>
            <person name="Bertilsson S."/>
            <person name="Dopson M."/>
        </authorList>
    </citation>
    <scope>NUCLEOTIDE SEQUENCE</scope>
    <source>
        <strain evidence="1">MM415B04497</strain>
    </source>
</reference>
<protein>
    <submittedName>
        <fullName evidence="1">Uncharacterized protein</fullName>
    </submittedName>
</protein>
<evidence type="ECO:0000313" key="1">
    <source>
        <dbReference type="EMBL" id="QJA92751.1"/>
    </source>
</evidence>